<evidence type="ECO:0000313" key="2">
    <source>
        <dbReference type="Proteomes" id="UP000310200"/>
    </source>
</evidence>
<evidence type="ECO:0000313" key="1">
    <source>
        <dbReference type="EMBL" id="TGZ53890.1"/>
    </source>
</evidence>
<gene>
    <name evidence="1" type="ORF">DBV15_01823</name>
</gene>
<sequence>MSKKSVPCGFSGPQPRETGYCRLSKPRLITCFANAALGIALMLDSVLPKYWINKLPRHQKKIRFSKLISRITQVSRGRKKSFADNDYNEVHASWFQSTARASREMSVNAARRRQGRIVGIGRAPASNGLINILPLQPRVTDIIMLITSATLSNRLHVKQRTRSERGPRSRHLWYHCSIEPLEANRRP</sequence>
<dbReference type="EMBL" id="QBLH01000889">
    <property type="protein sequence ID" value="TGZ53890.1"/>
    <property type="molecule type" value="Genomic_DNA"/>
</dbReference>
<dbReference type="Proteomes" id="UP000310200">
    <property type="component" value="Unassembled WGS sequence"/>
</dbReference>
<proteinExistence type="predicted"/>
<reference evidence="1 2" key="1">
    <citation type="journal article" date="2019" name="Philos. Trans. R. Soc. Lond., B, Biol. Sci.">
        <title>Ant behaviour and brain gene expression of defending hosts depend on the ecological success of the intruding social parasite.</title>
        <authorList>
            <person name="Kaur R."/>
            <person name="Stoldt M."/>
            <person name="Jongepier E."/>
            <person name="Feldmeyer B."/>
            <person name="Menzel F."/>
            <person name="Bornberg-Bauer E."/>
            <person name="Foitzik S."/>
        </authorList>
    </citation>
    <scope>NUCLEOTIDE SEQUENCE [LARGE SCALE GENOMIC DNA]</scope>
    <source>
        <tissue evidence="1">Whole body</tissue>
    </source>
</reference>
<accession>A0A4S2KVC3</accession>
<protein>
    <submittedName>
        <fullName evidence="1">Uncharacterized protein</fullName>
    </submittedName>
</protein>
<name>A0A4S2KVC3_9HYME</name>
<organism evidence="1 2">
    <name type="scientific">Temnothorax longispinosus</name>
    <dbReference type="NCBI Taxonomy" id="300112"/>
    <lineage>
        <taxon>Eukaryota</taxon>
        <taxon>Metazoa</taxon>
        <taxon>Ecdysozoa</taxon>
        <taxon>Arthropoda</taxon>
        <taxon>Hexapoda</taxon>
        <taxon>Insecta</taxon>
        <taxon>Pterygota</taxon>
        <taxon>Neoptera</taxon>
        <taxon>Endopterygota</taxon>
        <taxon>Hymenoptera</taxon>
        <taxon>Apocrita</taxon>
        <taxon>Aculeata</taxon>
        <taxon>Formicoidea</taxon>
        <taxon>Formicidae</taxon>
        <taxon>Myrmicinae</taxon>
        <taxon>Temnothorax</taxon>
    </lineage>
</organism>
<comment type="caution">
    <text evidence="1">The sequence shown here is derived from an EMBL/GenBank/DDBJ whole genome shotgun (WGS) entry which is preliminary data.</text>
</comment>
<keyword evidence="2" id="KW-1185">Reference proteome</keyword>
<dbReference type="AlphaFoldDB" id="A0A4S2KVC3"/>